<dbReference type="GO" id="GO:0003677">
    <property type="term" value="F:DNA binding"/>
    <property type="evidence" value="ECO:0007669"/>
    <property type="project" value="UniProtKB-ARBA"/>
</dbReference>
<keyword evidence="2" id="KW-0539">Nucleus</keyword>
<sequence length="112" mass="12836">MDSSAILARRVILELFTLCPNAKIATEVATEDIEKVIRSLGLQRKRAPMIQRFSQEYLLESWTHVTQLHGVGKYAADAYAIFCTGKWDRVRTTDHMLNRYWEFLCGGNIASQ</sequence>
<evidence type="ECO:0000313" key="4">
    <source>
        <dbReference type="Proteomes" id="UP001642360"/>
    </source>
</evidence>
<comment type="caution">
    <text evidence="3">The sequence shown here is derived from an EMBL/GenBank/DDBJ whole genome shotgun (WGS) entry which is preliminary data.</text>
</comment>
<dbReference type="InterPro" id="IPR011257">
    <property type="entry name" value="DNA_glycosylase"/>
</dbReference>
<protein>
    <recommendedName>
        <fullName evidence="5">HhH-GPD domain-containing protein</fullName>
    </recommendedName>
</protein>
<comment type="subcellular location">
    <subcellularLocation>
        <location evidence="1">Nucleus</location>
    </subcellularLocation>
</comment>
<reference evidence="3 4" key="1">
    <citation type="submission" date="2024-02" db="EMBL/GenBank/DDBJ databases">
        <authorList>
            <person name="Vignale AGUSTIN F."/>
            <person name="Sosa J E."/>
            <person name="Modenutti C."/>
        </authorList>
    </citation>
    <scope>NUCLEOTIDE SEQUENCE [LARGE SCALE GENOMIC DNA]</scope>
</reference>
<name>A0ABC8URH0_9AQUA</name>
<evidence type="ECO:0008006" key="5">
    <source>
        <dbReference type="Google" id="ProtNLM"/>
    </source>
</evidence>
<dbReference type="PANTHER" id="PTHR15074">
    <property type="entry name" value="METHYL-CPG-BINDING PROTEIN"/>
    <property type="match status" value="1"/>
</dbReference>
<accession>A0ABC8URH0</accession>
<dbReference type="EMBL" id="CAUOFW020008724">
    <property type="protein sequence ID" value="CAK9183673.1"/>
    <property type="molecule type" value="Genomic_DNA"/>
</dbReference>
<dbReference type="PANTHER" id="PTHR15074:SF0">
    <property type="entry name" value="METHYL-CPG-BINDING DOMAIN PROTEIN 4-LIKE PROTEIN"/>
    <property type="match status" value="1"/>
</dbReference>
<organism evidence="3 4">
    <name type="scientific">Ilex paraguariensis</name>
    <name type="common">yerba mate</name>
    <dbReference type="NCBI Taxonomy" id="185542"/>
    <lineage>
        <taxon>Eukaryota</taxon>
        <taxon>Viridiplantae</taxon>
        <taxon>Streptophyta</taxon>
        <taxon>Embryophyta</taxon>
        <taxon>Tracheophyta</taxon>
        <taxon>Spermatophyta</taxon>
        <taxon>Magnoliopsida</taxon>
        <taxon>eudicotyledons</taxon>
        <taxon>Gunneridae</taxon>
        <taxon>Pentapetalae</taxon>
        <taxon>asterids</taxon>
        <taxon>campanulids</taxon>
        <taxon>Aquifoliales</taxon>
        <taxon>Aquifoliaceae</taxon>
        <taxon>Ilex</taxon>
    </lineage>
</organism>
<proteinExistence type="predicted"/>
<evidence type="ECO:0000256" key="2">
    <source>
        <dbReference type="ARBA" id="ARBA00023242"/>
    </source>
</evidence>
<gene>
    <name evidence="3" type="ORF">ILEXP_LOCUS53961</name>
</gene>
<dbReference type="InterPro" id="IPR045138">
    <property type="entry name" value="MeCP2/MBD4"/>
</dbReference>
<dbReference type="SUPFAM" id="SSF48150">
    <property type="entry name" value="DNA-glycosylase"/>
    <property type="match status" value="1"/>
</dbReference>
<evidence type="ECO:0000256" key="1">
    <source>
        <dbReference type="ARBA" id="ARBA00004123"/>
    </source>
</evidence>
<keyword evidence="4" id="KW-1185">Reference proteome</keyword>
<dbReference type="Proteomes" id="UP001642360">
    <property type="component" value="Unassembled WGS sequence"/>
</dbReference>
<dbReference type="AlphaFoldDB" id="A0ABC8URH0"/>
<dbReference type="GO" id="GO:0005634">
    <property type="term" value="C:nucleus"/>
    <property type="evidence" value="ECO:0007669"/>
    <property type="project" value="UniProtKB-SubCell"/>
</dbReference>
<evidence type="ECO:0000313" key="3">
    <source>
        <dbReference type="EMBL" id="CAK9183673.1"/>
    </source>
</evidence>
<dbReference type="Gene3D" id="1.10.340.30">
    <property type="entry name" value="Hypothetical protein, domain 2"/>
    <property type="match status" value="1"/>
</dbReference>